<evidence type="ECO:0000256" key="1">
    <source>
        <dbReference type="PROSITE-ProRule" id="PRU00042"/>
    </source>
</evidence>
<organism evidence="4">
    <name type="scientific">Terrestrivirus sp</name>
    <dbReference type="NCBI Taxonomy" id="2487775"/>
    <lineage>
        <taxon>Viruses</taxon>
        <taxon>Varidnaviria</taxon>
        <taxon>Bamfordvirae</taxon>
        <taxon>Nucleocytoviricota</taxon>
        <taxon>Megaviricetes</taxon>
        <taxon>Imitervirales</taxon>
        <taxon>Mimiviridae</taxon>
        <taxon>Klosneuvirinae</taxon>
    </lineage>
</organism>
<dbReference type="InterPro" id="IPR013087">
    <property type="entry name" value="Znf_C2H2_type"/>
</dbReference>
<keyword evidence="2" id="KW-0175">Coiled coil</keyword>
<dbReference type="GO" id="GO:0008270">
    <property type="term" value="F:zinc ion binding"/>
    <property type="evidence" value="ECO:0007669"/>
    <property type="project" value="UniProtKB-KW"/>
</dbReference>
<keyword evidence="1" id="KW-0862">Zinc</keyword>
<dbReference type="Gene3D" id="3.30.160.60">
    <property type="entry name" value="Classic Zinc Finger"/>
    <property type="match status" value="1"/>
</dbReference>
<proteinExistence type="predicted"/>
<dbReference type="PROSITE" id="PS50157">
    <property type="entry name" value="ZINC_FINGER_C2H2_2"/>
    <property type="match status" value="1"/>
</dbReference>
<protein>
    <recommendedName>
        <fullName evidence="3">C2H2-type domain-containing protein</fullName>
    </recommendedName>
</protein>
<evidence type="ECO:0000259" key="3">
    <source>
        <dbReference type="PROSITE" id="PS50157"/>
    </source>
</evidence>
<name>A0A3G4ZMQ5_9VIRU</name>
<feature type="coiled-coil region" evidence="2">
    <location>
        <begin position="104"/>
        <end position="176"/>
    </location>
</feature>
<keyword evidence="1" id="KW-0479">Metal-binding</keyword>
<keyword evidence="1" id="KW-0863">Zinc-finger</keyword>
<sequence>MVEYKCERCLKIFSKKCDYTYHINRKTPCIIKVNTQSTTINQDSPQLTQINQINQFNQINQNLSNKFKCNYCNKEFCNKYTLERHLNERCKIKKEDTSKKEEIYQLLLRQMKEIKEDNKKMFDELKAENLKLKNELAIKNNTTINNTNTGTMNTIENQTNNNTNNQQNNIKNLNINLIAHGKEDLSFITDDQMKKILNKGFKSIENLTQIVYFDKNRPENHNIYISNIKDSYVMMYDGNDWKLMNRENCLQDIYDDKCDYLVEKFEQLEGKLDESTLKRFGNFLSRKDDDKIIEQTKREIKLILYNNRKIPEETRRLLRLNDENMIDQLC</sequence>
<accession>A0A3G4ZMQ5</accession>
<dbReference type="EMBL" id="MK071982">
    <property type="protein sequence ID" value="AYV76118.1"/>
    <property type="molecule type" value="Genomic_DNA"/>
</dbReference>
<evidence type="ECO:0000256" key="2">
    <source>
        <dbReference type="SAM" id="Coils"/>
    </source>
</evidence>
<feature type="domain" description="C2H2-type" evidence="3">
    <location>
        <begin position="67"/>
        <end position="94"/>
    </location>
</feature>
<reference evidence="4" key="1">
    <citation type="submission" date="2018-10" db="EMBL/GenBank/DDBJ databases">
        <title>Hidden diversity of soil giant viruses.</title>
        <authorList>
            <person name="Schulz F."/>
            <person name="Alteio L."/>
            <person name="Goudeau D."/>
            <person name="Ryan E.M."/>
            <person name="Malmstrom R.R."/>
            <person name="Blanchard J."/>
            <person name="Woyke T."/>
        </authorList>
    </citation>
    <scope>NUCLEOTIDE SEQUENCE</scope>
    <source>
        <strain evidence="4">TEV1</strain>
    </source>
</reference>
<evidence type="ECO:0000313" key="4">
    <source>
        <dbReference type="EMBL" id="AYV76118.1"/>
    </source>
</evidence>
<gene>
    <name evidence="4" type="ORF">Terrestrivirus4_166</name>
</gene>